<sequence>MATLAQKAAPEFSLLQAWPGQTRVSLTSPHLICLQGSLLSRNQEFCRPAVSPCRYSAQGVLCGSISCSAVFYDDALQSQGAGDFSDKAAYLPGLIFRNTNSGTDRSGMPLDKYWP</sequence>
<reference evidence="1" key="1">
    <citation type="journal article" date="2023" name="Science">
        <title>Genome structures resolve the early diversification of teleost fishes.</title>
        <authorList>
            <person name="Parey E."/>
            <person name="Louis A."/>
            <person name="Montfort J."/>
            <person name="Bouchez O."/>
            <person name="Roques C."/>
            <person name="Iampietro C."/>
            <person name="Lluch J."/>
            <person name="Castinel A."/>
            <person name="Donnadieu C."/>
            <person name="Desvignes T."/>
            <person name="Floi Bucao C."/>
            <person name="Jouanno E."/>
            <person name="Wen M."/>
            <person name="Mejri S."/>
            <person name="Dirks R."/>
            <person name="Jansen H."/>
            <person name="Henkel C."/>
            <person name="Chen W.J."/>
            <person name="Zahm M."/>
            <person name="Cabau C."/>
            <person name="Klopp C."/>
            <person name="Thompson A.W."/>
            <person name="Robinson-Rechavi M."/>
            <person name="Braasch I."/>
            <person name="Lecointre G."/>
            <person name="Bobe J."/>
            <person name="Postlethwait J.H."/>
            <person name="Berthelot C."/>
            <person name="Roest Crollius H."/>
            <person name="Guiguen Y."/>
        </authorList>
    </citation>
    <scope>NUCLEOTIDE SEQUENCE</scope>
    <source>
        <strain evidence="1">WJC10195</strain>
    </source>
</reference>
<dbReference type="EMBL" id="JAINUF010000007">
    <property type="protein sequence ID" value="KAJ8354087.1"/>
    <property type="molecule type" value="Genomic_DNA"/>
</dbReference>
<dbReference type="AlphaFoldDB" id="A0A9Q1FA54"/>
<dbReference type="Proteomes" id="UP001152622">
    <property type="component" value="Chromosome 7"/>
</dbReference>
<comment type="caution">
    <text evidence="1">The sequence shown here is derived from an EMBL/GenBank/DDBJ whole genome shotgun (WGS) entry which is preliminary data.</text>
</comment>
<evidence type="ECO:0000313" key="2">
    <source>
        <dbReference type="Proteomes" id="UP001152622"/>
    </source>
</evidence>
<keyword evidence="2" id="KW-1185">Reference proteome</keyword>
<accession>A0A9Q1FA54</accession>
<protein>
    <submittedName>
        <fullName evidence="1">Uncharacterized protein</fullName>
    </submittedName>
</protein>
<evidence type="ECO:0000313" key="1">
    <source>
        <dbReference type="EMBL" id="KAJ8354087.1"/>
    </source>
</evidence>
<organism evidence="1 2">
    <name type="scientific">Synaphobranchus kaupii</name>
    <name type="common">Kaup's arrowtooth eel</name>
    <dbReference type="NCBI Taxonomy" id="118154"/>
    <lineage>
        <taxon>Eukaryota</taxon>
        <taxon>Metazoa</taxon>
        <taxon>Chordata</taxon>
        <taxon>Craniata</taxon>
        <taxon>Vertebrata</taxon>
        <taxon>Euteleostomi</taxon>
        <taxon>Actinopterygii</taxon>
        <taxon>Neopterygii</taxon>
        <taxon>Teleostei</taxon>
        <taxon>Anguilliformes</taxon>
        <taxon>Synaphobranchidae</taxon>
        <taxon>Synaphobranchus</taxon>
    </lineage>
</organism>
<proteinExistence type="predicted"/>
<gene>
    <name evidence="1" type="ORF">SKAU_G00216540</name>
</gene>
<name>A0A9Q1FA54_SYNKA</name>